<accession>A0A6A6BCI0</accession>
<proteinExistence type="predicted"/>
<gene>
    <name evidence="2" type="ORF">K452DRAFT_43144</name>
</gene>
<keyword evidence="1" id="KW-0472">Membrane</keyword>
<reference evidence="2" key="1">
    <citation type="journal article" date="2020" name="Stud. Mycol.">
        <title>101 Dothideomycetes genomes: a test case for predicting lifestyles and emergence of pathogens.</title>
        <authorList>
            <person name="Haridas S."/>
            <person name="Albert R."/>
            <person name="Binder M."/>
            <person name="Bloem J."/>
            <person name="Labutti K."/>
            <person name="Salamov A."/>
            <person name="Andreopoulos B."/>
            <person name="Baker S."/>
            <person name="Barry K."/>
            <person name="Bills G."/>
            <person name="Bluhm B."/>
            <person name="Cannon C."/>
            <person name="Castanera R."/>
            <person name="Culley D."/>
            <person name="Daum C."/>
            <person name="Ezra D."/>
            <person name="Gonzalez J."/>
            <person name="Henrissat B."/>
            <person name="Kuo A."/>
            <person name="Liang C."/>
            <person name="Lipzen A."/>
            <person name="Lutzoni F."/>
            <person name="Magnuson J."/>
            <person name="Mondo S."/>
            <person name="Nolan M."/>
            <person name="Ohm R."/>
            <person name="Pangilinan J."/>
            <person name="Park H.-J."/>
            <person name="Ramirez L."/>
            <person name="Alfaro M."/>
            <person name="Sun H."/>
            <person name="Tritt A."/>
            <person name="Yoshinaga Y."/>
            <person name="Zwiers L.-H."/>
            <person name="Turgeon B."/>
            <person name="Goodwin S."/>
            <person name="Spatafora J."/>
            <person name="Crous P."/>
            <person name="Grigoriev I."/>
        </authorList>
    </citation>
    <scope>NUCLEOTIDE SEQUENCE</scope>
    <source>
        <strain evidence="2">CBS 121167</strain>
    </source>
</reference>
<dbReference type="GeneID" id="54304167"/>
<evidence type="ECO:0000313" key="3">
    <source>
        <dbReference type="Proteomes" id="UP000799438"/>
    </source>
</evidence>
<organism evidence="2 3">
    <name type="scientific">Aplosporella prunicola CBS 121167</name>
    <dbReference type="NCBI Taxonomy" id="1176127"/>
    <lineage>
        <taxon>Eukaryota</taxon>
        <taxon>Fungi</taxon>
        <taxon>Dikarya</taxon>
        <taxon>Ascomycota</taxon>
        <taxon>Pezizomycotina</taxon>
        <taxon>Dothideomycetes</taxon>
        <taxon>Dothideomycetes incertae sedis</taxon>
        <taxon>Botryosphaeriales</taxon>
        <taxon>Aplosporellaceae</taxon>
        <taxon>Aplosporella</taxon>
    </lineage>
</organism>
<feature type="transmembrane region" description="Helical" evidence="1">
    <location>
        <begin position="113"/>
        <end position="134"/>
    </location>
</feature>
<dbReference type="AlphaFoldDB" id="A0A6A6BCI0"/>
<evidence type="ECO:0000256" key="1">
    <source>
        <dbReference type="SAM" id="Phobius"/>
    </source>
</evidence>
<keyword evidence="1" id="KW-1133">Transmembrane helix</keyword>
<dbReference type="Proteomes" id="UP000799438">
    <property type="component" value="Unassembled WGS sequence"/>
</dbReference>
<dbReference type="EMBL" id="ML995488">
    <property type="protein sequence ID" value="KAF2140944.1"/>
    <property type="molecule type" value="Genomic_DNA"/>
</dbReference>
<keyword evidence="3" id="KW-1185">Reference proteome</keyword>
<sequence length="150" mass="17168">MWIAIWIRQGQTWMGIAARVPHLSPYQQRLLLLLLLLLPIRFPIITTLYTHTPHYTPPIHTPHKLDPGAPQPLTLAVFVHIHSTKRHSTTKQASKQAARLDDTRRRNATVFKFSSFLCFRLLLLVASLLLFYFLNFGLGGDTGSGWEEID</sequence>
<dbReference type="RefSeq" id="XP_033396657.1">
    <property type="nucleotide sequence ID" value="XM_033546661.1"/>
</dbReference>
<protein>
    <submittedName>
        <fullName evidence="2">Uncharacterized protein</fullName>
    </submittedName>
</protein>
<keyword evidence="1" id="KW-0812">Transmembrane</keyword>
<name>A0A6A6BCI0_9PEZI</name>
<evidence type="ECO:0000313" key="2">
    <source>
        <dbReference type="EMBL" id="KAF2140944.1"/>
    </source>
</evidence>